<evidence type="ECO:0000313" key="3">
    <source>
        <dbReference type="Proteomes" id="UP000436284"/>
    </source>
</evidence>
<dbReference type="OrthoDB" id="9832014at2"/>
<dbReference type="Proteomes" id="UP000436284">
    <property type="component" value="Unassembled WGS sequence"/>
</dbReference>
<protein>
    <submittedName>
        <fullName evidence="2">Uncharacterized protein</fullName>
    </submittedName>
</protein>
<feature type="transmembrane region" description="Helical" evidence="1">
    <location>
        <begin position="130"/>
        <end position="151"/>
    </location>
</feature>
<proteinExistence type="predicted"/>
<dbReference type="AlphaFoldDB" id="A0A6N8TYM0"/>
<accession>A0A6N8TYM0</accession>
<dbReference type="RefSeq" id="WP_160654940.1">
    <property type="nucleotide sequence ID" value="NZ_JBHRWU010000001.1"/>
</dbReference>
<feature type="transmembrane region" description="Helical" evidence="1">
    <location>
        <begin position="93"/>
        <end position="118"/>
    </location>
</feature>
<feature type="transmembrane region" description="Helical" evidence="1">
    <location>
        <begin position="54"/>
        <end position="72"/>
    </location>
</feature>
<organism evidence="2 3">
    <name type="scientific">Salinicoccus hispanicus</name>
    <dbReference type="NCBI Taxonomy" id="157225"/>
    <lineage>
        <taxon>Bacteria</taxon>
        <taxon>Bacillati</taxon>
        <taxon>Bacillota</taxon>
        <taxon>Bacilli</taxon>
        <taxon>Bacillales</taxon>
        <taxon>Staphylococcaceae</taxon>
        <taxon>Salinicoccus</taxon>
    </lineage>
</organism>
<keyword evidence="1" id="KW-0812">Transmembrane</keyword>
<gene>
    <name evidence="2" type="ORF">GQ671_07415</name>
</gene>
<reference evidence="2 3" key="1">
    <citation type="submission" date="2019-12" db="EMBL/GenBank/DDBJ databases">
        <title>Salinicoccus cyprini sp. nov., isolated from gastro-intestinal tract of mirror carp, Cyprinus carpio var. specularis, collected from Gobind Sagar Reservoir, Himachal Pradesh, India.</title>
        <authorList>
            <person name="Talwar C."/>
            <person name="Singh A.K."/>
            <person name="Lal R."/>
            <person name="Negi R.K."/>
        </authorList>
    </citation>
    <scope>NUCLEOTIDE SEQUENCE [LARGE SCALE GENOMIC DNA]</scope>
    <source>
        <strain evidence="2 3">J-82</strain>
    </source>
</reference>
<evidence type="ECO:0000256" key="1">
    <source>
        <dbReference type="SAM" id="Phobius"/>
    </source>
</evidence>
<feature type="transmembrane region" description="Helical" evidence="1">
    <location>
        <begin position="21"/>
        <end position="42"/>
    </location>
</feature>
<keyword evidence="3" id="KW-1185">Reference proteome</keyword>
<keyword evidence="1" id="KW-1133">Transmembrane helix</keyword>
<sequence>MEKLFDRFIGDERKRKAAGDAALITLLLMWGYMIIRMLLVAMEIWETNMVQNDLYFVMLSIIIFNVIAFRNETDDLIYSPIARKELPYKKGRFSGRFGIYLMESIAGAIFITIVEMLVRSLIDRSFSFDFLMFISSIISFTIILIFVNIVSGEMRVRRFRKMEE</sequence>
<comment type="caution">
    <text evidence="2">The sequence shown here is derived from an EMBL/GenBank/DDBJ whole genome shotgun (WGS) entry which is preliminary data.</text>
</comment>
<keyword evidence="1" id="KW-0472">Membrane</keyword>
<name>A0A6N8TYM0_9STAP</name>
<evidence type="ECO:0000313" key="2">
    <source>
        <dbReference type="EMBL" id="MXQ51098.1"/>
    </source>
</evidence>
<dbReference type="EMBL" id="WUUK01000002">
    <property type="protein sequence ID" value="MXQ51098.1"/>
    <property type="molecule type" value="Genomic_DNA"/>
</dbReference>